<feature type="compositionally biased region" description="Polar residues" evidence="6">
    <location>
        <begin position="275"/>
        <end position="289"/>
    </location>
</feature>
<keyword evidence="9" id="KW-1185">Reference proteome</keyword>
<organism evidence="8 9">
    <name type="scientific">Xylanimonas protaetiae</name>
    <dbReference type="NCBI Taxonomy" id="2509457"/>
    <lineage>
        <taxon>Bacteria</taxon>
        <taxon>Bacillati</taxon>
        <taxon>Actinomycetota</taxon>
        <taxon>Actinomycetes</taxon>
        <taxon>Micrococcales</taxon>
        <taxon>Promicromonosporaceae</taxon>
        <taxon>Xylanimonas</taxon>
    </lineage>
</organism>
<dbReference type="InterPro" id="IPR051791">
    <property type="entry name" value="Pra-immunoreactive"/>
</dbReference>
<evidence type="ECO:0000256" key="5">
    <source>
        <dbReference type="ARBA" id="ARBA00023136"/>
    </source>
</evidence>
<feature type="region of interest" description="Disordered" evidence="6">
    <location>
        <begin position="272"/>
        <end position="293"/>
    </location>
</feature>
<sequence>MTLPGTVEPPPPLALAGLPAGGGGTSYASWRRRVAGDLLDGAILTGVGWLALGDAASHTALPLGMPSAFDADASWHRSGWVAAALLAVLALQAWTGWTPGKLVVGIAVVSDRDGRPIGLLRTLLRWAVHVLDTILFVGYLRPLWHRERRTFADSVMRTVVVRRRPAGLGRGGRLLTGGALVLCLLGAGLTVPWTTPGSPDARAEATCFPSPAAPDDVVGAVEPVRLTGLEARIEERRLWSRRVVDVYRSYSATWTWTTASAGGDLAIELTATGPDGQSRTQRSGVSGHSTEVDQVGVTTTATGELSATTDLGTTWPTDLGPVVDLTTSLLVDRQVVATCTVEGFALTSRRA</sequence>
<dbReference type="InterPro" id="IPR010432">
    <property type="entry name" value="RDD"/>
</dbReference>
<dbReference type="KEGG" id="xya:ET471_15675"/>
<evidence type="ECO:0000256" key="6">
    <source>
        <dbReference type="SAM" id="MobiDB-lite"/>
    </source>
</evidence>
<dbReference type="PANTHER" id="PTHR36115">
    <property type="entry name" value="PROLINE-RICH ANTIGEN HOMOLOG-RELATED"/>
    <property type="match status" value="1"/>
</dbReference>
<dbReference type="PANTHER" id="PTHR36115:SF6">
    <property type="entry name" value="PROLINE-RICH ANTIGEN HOMOLOG"/>
    <property type="match status" value="1"/>
</dbReference>
<feature type="domain" description="RDD" evidence="7">
    <location>
        <begin position="27"/>
        <end position="155"/>
    </location>
</feature>
<evidence type="ECO:0000259" key="7">
    <source>
        <dbReference type="Pfam" id="PF06271"/>
    </source>
</evidence>
<evidence type="ECO:0000313" key="9">
    <source>
        <dbReference type="Proteomes" id="UP000292118"/>
    </source>
</evidence>
<evidence type="ECO:0000256" key="4">
    <source>
        <dbReference type="ARBA" id="ARBA00022989"/>
    </source>
</evidence>
<evidence type="ECO:0000256" key="3">
    <source>
        <dbReference type="ARBA" id="ARBA00022692"/>
    </source>
</evidence>
<evidence type="ECO:0000256" key="2">
    <source>
        <dbReference type="ARBA" id="ARBA00022475"/>
    </source>
</evidence>
<protein>
    <submittedName>
        <fullName evidence="8">RDD family protein</fullName>
    </submittedName>
</protein>
<name>A0A4P6FAH7_9MICO</name>
<comment type="subcellular location">
    <subcellularLocation>
        <location evidence="1">Cell membrane</location>
        <topology evidence="1">Multi-pass membrane protein</topology>
    </subcellularLocation>
</comment>
<reference evidence="8 9" key="1">
    <citation type="submission" date="2019-01" db="EMBL/GenBank/DDBJ databases">
        <title>Genome sequencing of strain FW10M-9.</title>
        <authorList>
            <person name="Heo J."/>
            <person name="Kim S.-J."/>
            <person name="Kim J.-S."/>
            <person name="Hong S.-B."/>
            <person name="Kwon S.-W."/>
        </authorList>
    </citation>
    <scope>NUCLEOTIDE SEQUENCE [LARGE SCALE GENOMIC DNA]</scope>
    <source>
        <strain evidence="8 9">FW10M-9</strain>
    </source>
</reference>
<dbReference type="EMBL" id="CP035493">
    <property type="protein sequence ID" value="QAY71289.1"/>
    <property type="molecule type" value="Genomic_DNA"/>
</dbReference>
<dbReference type="RefSeq" id="WP_129189826.1">
    <property type="nucleotide sequence ID" value="NZ_CP035493.1"/>
</dbReference>
<evidence type="ECO:0000313" key="8">
    <source>
        <dbReference type="EMBL" id="QAY71289.1"/>
    </source>
</evidence>
<dbReference type="AlphaFoldDB" id="A0A4P6FAH7"/>
<dbReference type="GO" id="GO:0005886">
    <property type="term" value="C:plasma membrane"/>
    <property type="evidence" value="ECO:0007669"/>
    <property type="project" value="UniProtKB-SubCell"/>
</dbReference>
<proteinExistence type="predicted"/>
<keyword evidence="3" id="KW-0812">Transmembrane</keyword>
<keyword evidence="2" id="KW-1003">Cell membrane</keyword>
<dbReference type="Proteomes" id="UP000292118">
    <property type="component" value="Chromosome"/>
</dbReference>
<evidence type="ECO:0000256" key="1">
    <source>
        <dbReference type="ARBA" id="ARBA00004651"/>
    </source>
</evidence>
<gene>
    <name evidence="8" type="ORF">ET471_15675</name>
</gene>
<dbReference type="OrthoDB" id="9793824at2"/>
<dbReference type="Pfam" id="PF06271">
    <property type="entry name" value="RDD"/>
    <property type="match status" value="1"/>
</dbReference>
<accession>A0A4P6FAH7</accession>
<keyword evidence="4" id="KW-1133">Transmembrane helix</keyword>
<keyword evidence="5" id="KW-0472">Membrane</keyword>